<dbReference type="NCBIfam" id="TIGR03506">
    <property type="entry name" value="FlgEFG_subfam"/>
    <property type="match status" value="2"/>
</dbReference>
<dbReference type="InterPro" id="IPR010930">
    <property type="entry name" value="Flg_bb/hook_C_dom"/>
</dbReference>
<dbReference type="InterPro" id="IPR037925">
    <property type="entry name" value="FlgE/F/G-like"/>
</dbReference>
<organism evidence="6 7">
    <name type="scientific">Halanaerobium saccharolyticum subsp. saccharolyticum DSM 6643</name>
    <dbReference type="NCBI Taxonomy" id="1293054"/>
    <lineage>
        <taxon>Bacteria</taxon>
        <taxon>Bacillati</taxon>
        <taxon>Bacillota</taxon>
        <taxon>Clostridia</taxon>
        <taxon>Halanaerobiales</taxon>
        <taxon>Halanaerobiaceae</taxon>
        <taxon>Halanaerobium</taxon>
    </lineage>
</organism>
<sequence>MIKGLYTAASSMGVLEKKSNIRANNLANANTTAFKKSDTITSSFPEMLLQRIEADKPSQEIGEISTGAFMERSFKDMRQGDFQKTNAKLDFAIQGQGFFTIETEAGNRYSRDGNFTINNNSELVTQSGNPVLDQNGERIQLISGEDLNVDQNGVIYFNNGLEGSQIAVVNFENSEELIQQGDNLYQAVEESNGPIESEAAVVQGYLETSNVKIVEEMVKMIKTTRHYESNQKVITSLDESLSKVINEVGKA</sequence>
<evidence type="ECO:0000313" key="7">
    <source>
        <dbReference type="Proteomes" id="UP000012063"/>
    </source>
</evidence>
<proteinExistence type="inferred from homology"/>
<dbReference type="NCBIfam" id="TIGR02490">
    <property type="entry name" value="flgF"/>
    <property type="match status" value="1"/>
</dbReference>
<dbReference type="RefSeq" id="WP_005490014.1">
    <property type="nucleotide sequence ID" value="NZ_CAUI01000023.1"/>
</dbReference>
<gene>
    <name evidence="6" type="ORF">HSACCH_02287</name>
</gene>
<dbReference type="PANTHER" id="PTHR30435:SF19">
    <property type="entry name" value="FLAGELLAR BASAL-BODY ROD PROTEIN FLGG"/>
    <property type="match status" value="1"/>
</dbReference>
<keyword evidence="2" id="KW-0975">Bacterial flagellum</keyword>
<accession>M5E495</accession>
<comment type="subcellular location">
    <subcellularLocation>
        <location evidence="2">Bacterial flagellum basal body</location>
    </subcellularLocation>
</comment>
<dbReference type="GO" id="GO:0071978">
    <property type="term" value="P:bacterial-type flagellum-dependent swarming motility"/>
    <property type="evidence" value="ECO:0007669"/>
    <property type="project" value="TreeGrafter"/>
</dbReference>
<feature type="domain" description="Flagellar basal body rod protein N-terminal" evidence="3">
    <location>
        <begin position="5"/>
        <end position="35"/>
    </location>
</feature>
<dbReference type="PANTHER" id="PTHR30435">
    <property type="entry name" value="FLAGELLAR PROTEIN"/>
    <property type="match status" value="1"/>
</dbReference>
<dbReference type="InterPro" id="IPR020013">
    <property type="entry name" value="Flagellar_FlgE/F/G"/>
</dbReference>
<dbReference type="SUPFAM" id="SSF117143">
    <property type="entry name" value="Flagellar hook protein flgE"/>
    <property type="match status" value="1"/>
</dbReference>
<keyword evidence="6" id="KW-0969">Cilium</keyword>
<dbReference type="InParanoid" id="M5E495"/>
<dbReference type="AlphaFoldDB" id="M5E495"/>
<dbReference type="GO" id="GO:0030694">
    <property type="term" value="C:bacterial-type flagellum basal body, rod"/>
    <property type="evidence" value="ECO:0007669"/>
    <property type="project" value="InterPro"/>
</dbReference>
<dbReference type="Proteomes" id="UP000012063">
    <property type="component" value="Unassembled WGS sequence"/>
</dbReference>
<feature type="domain" description="Flagellar basal-body/hook protein C-terminal" evidence="4">
    <location>
        <begin position="202"/>
        <end position="246"/>
    </location>
</feature>
<name>M5E495_9FIRM</name>
<evidence type="ECO:0000256" key="2">
    <source>
        <dbReference type="RuleBase" id="RU362116"/>
    </source>
</evidence>
<dbReference type="Pfam" id="PF00460">
    <property type="entry name" value="Flg_bb_rod"/>
    <property type="match status" value="1"/>
</dbReference>
<dbReference type="EMBL" id="CAUI01000023">
    <property type="protein sequence ID" value="CCU80758.1"/>
    <property type="molecule type" value="Genomic_DNA"/>
</dbReference>
<reference evidence="7" key="1">
    <citation type="journal article" date="2013" name="Genome Announc.">
        <title>Genome Sequence of Halanaerobium saccharolyticum subsp. saccharolyticum Strain DSM 6643T, a Halophilic Hydrogen-Producing Bacterium.</title>
        <authorList>
            <person name="Kivisto A."/>
            <person name="Larjo A."/>
            <person name="Ciranna A."/>
            <person name="Santala V."/>
            <person name="Roos C."/>
            <person name="Karp M."/>
        </authorList>
    </citation>
    <scope>NUCLEOTIDE SEQUENCE [LARGE SCALE GENOMIC DNA]</scope>
    <source>
        <strain evidence="7">DSM 6643</strain>
    </source>
</reference>
<dbReference type="eggNOG" id="COG4786">
    <property type="taxonomic scope" value="Bacteria"/>
</dbReference>
<dbReference type="FunCoup" id="M5E495">
    <property type="interactions" value="43"/>
</dbReference>
<evidence type="ECO:0000259" key="3">
    <source>
        <dbReference type="Pfam" id="PF00460"/>
    </source>
</evidence>
<evidence type="ECO:0000259" key="4">
    <source>
        <dbReference type="Pfam" id="PF06429"/>
    </source>
</evidence>
<dbReference type="OrthoDB" id="9804559at2"/>
<dbReference type="Pfam" id="PF22692">
    <property type="entry name" value="LlgE_F_G_D1"/>
    <property type="match status" value="1"/>
</dbReference>
<dbReference type="InterPro" id="IPR001444">
    <property type="entry name" value="Flag_bb_rod_N"/>
</dbReference>
<keyword evidence="6" id="KW-0966">Cell projection</keyword>
<feature type="domain" description="Flagellar hook protein FlgE/F/G-like D1" evidence="5">
    <location>
        <begin position="92"/>
        <end position="156"/>
    </location>
</feature>
<protein>
    <submittedName>
        <fullName evidence="6">Flagellar basal-body rod protein FlgF</fullName>
    </submittedName>
</protein>
<comment type="similarity">
    <text evidence="1 2">Belongs to the flagella basal body rod proteins family.</text>
</comment>
<evidence type="ECO:0000259" key="5">
    <source>
        <dbReference type="Pfam" id="PF22692"/>
    </source>
</evidence>
<keyword evidence="7" id="KW-1185">Reference proteome</keyword>
<comment type="caution">
    <text evidence="6">The sequence shown here is derived from an EMBL/GenBank/DDBJ whole genome shotgun (WGS) entry which is preliminary data.</text>
</comment>
<dbReference type="Pfam" id="PF06429">
    <property type="entry name" value="Flg_bbr_C"/>
    <property type="match status" value="1"/>
</dbReference>
<dbReference type="STRING" id="1293054.HSACCH_02287"/>
<dbReference type="InterPro" id="IPR012836">
    <property type="entry name" value="FlgF"/>
</dbReference>
<dbReference type="InterPro" id="IPR053967">
    <property type="entry name" value="LlgE_F_G-like_D1"/>
</dbReference>
<evidence type="ECO:0000256" key="1">
    <source>
        <dbReference type="ARBA" id="ARBA00009677"/>
    </source>
</evidence>
<evidence type="ECO:0000313" key="6">
    <source>
        <dbReference type="EMBL" id="CCU80758.1"/>
    </source>
</evidence>
<keyword evidence="6" id="KW-0282">Flagellum</keyword>